<feature type="chain" id="PRO_5046803845" evidence="7">
    <location>
        <begin position="17"/>
        <end position="349"/>
    </location>
</feature>
<dbReference type="GeneID" id="105847084"/>
<proteinExistence type="predicted"/>
<evidence type="ECO:0000256" key="1">
    <source>
        <dbReference type="ARBA" id="ARBA00004370"/>
    </source>
</evidence>
<dbReference type="PANTHER" id="PTHR11304:SF29">
    <property type="entry name" value="EPHRIN"/>
    <property type="match status" value="1"/>
</dbReference>
<evidence type="ECO:0000256" key="7">
    <source>
        <dbReference type="SAM" id="SignalP"/>
    </source>
</evidence>
<name>A0ABM4BFE6_HYDVU</name>
<evidence type="ECO:0000256" key="6">
    <source>
        <dbReference type="SAM" id="Phobius"/>
    </source>
</evidence>
<dbReference type="PANTHER" id="PTHR11304">
    <property type="entry name" value="EPHRIN"/>
    <property type="match status" value="1"/>
</dbReference>
<dbReference type="Proteomes" id="UP001652625">
    <property type="component" value="Chromosome 02"/>
</dbReference>
<dbReference type="RefSeq" id="XP_065647689.1">
    <property type="nucleotide sequence ID" value="XM_065791617.1"/>
</dbReference>
<protein>
    <submittedName>
        <fullName evidence="10">Uncharacterized protein LOC105847084 isoform X3</fullName>
    </submittedName>
</protein>
<evidence type="ECO:0000256" key="4">
    <source>
        <dbReference type="ARBA" id="ARBA00023157"/>
    </source>
</evidence>
<keyword evidence="4" id="KW-1015">Disulfide bond</keyword>
<comment type="subcellular location">
    <subcellularLocation>
        <location evidence="1">Membrane</location>
    </subcellularLocation>
</comment>
<evidence type="ECO:0000256" key="3">
    <source>
        <dbReference type="ARBA" id="ARBA00023136"/>
    </source>
</evidence>
<dbReference type="InterPro" id="IPR008972">
    <property type="entry name" value="Cupredoxin"/>
</dbReference>
<keyword evidence="9" id="KW-1185">Reference proteome</keyword>
<reference evidence="10" key="2">
    <citation type="submission" date="2025-08" db="UniProtKB">
        <authorList>
            <consortium name="RefSeq"/>
        </authorList>
    </citation>
    <scope>IDENTIFICATION</scope>
</reference>
<dbReference type="InterPro" id="IPR031328">
    <property type="entry name" value="Ephrin"/>
</dbReference>
<evidence type="ECO:0000259" key="8">
    <source>
        <dbReference type="Pfam" id="PF00812"/>
    </source>
</evidence>
<evidence type="ECO:0000313" key="9">
    <source>
        <dbReference type="Proteomes" id="UP001652625"/>
    </source>
</evidence>
<dbReference type="Pfam" id="PF00812">
    <property type="entry name" value="Ephrin"/>
    <property type="match status" value="1"/>
</dbReference>
<keyword evidence="6" id="KW-0812">Transmembrane</keyword>
<evidence type="ECO:0000256" key="5">
    <source>
        <dbReference type="ARBA" id="ARBA00023180"/>
    </source>
</evidence>
<keyword evidence="5" id="KW-0325">Glycoprotein</keyword>
<accession>A0ABM4BFE6</accession>
<evidence type="ECO:0000256" key="2">
    <source>
        <dbReference type="ARBA" id="ARBA00022729"/>
    </source>
</evidence>
<reference evidence="9" key="1">
    <citation type="submission" date="2025-05" db="UniProtKB">
        <authorList>
            <consortium name="RefSeq"/>
        </authorList>
    </citation>
    <scope>NUCLEOTIDE SEQUENCE [LARGE SCALE GENOMIC DNA]</scope>
</reference>
<feature type="signal peptide" evidence="7">
    <location>
        <begin position="1"/>
        <end position="16"/>
    </location>
</feature>
<keyword evidence="3 6" id="KW-0472">Membrane</keyword>
<keyword evidence="2 7" id="KW-0732">Signal</keyword>
<gene>
    <name evidence="10" type="primary">LOC105847084</name>
</gene>
<dbReference type="InterPro" id="IPR001799">
    <property type="entry name" value="Ephrin_RBD"/>
</dbReference>
<sequence length="349" mass="39270">MWHIYYALVSLTTANSLVLPKVYWDPQNPMFSCEVTIRARPYDYLTLACPTGDLPYQDLLPDKNQLKENAYFLGTNERMFNECNAAGSKQLLYCSYTIDQKSAYTFFFKKDSGDSSVLSFEPGKTYYIIGTGFRDAKNLDQLINGSCNTVEGGDVKRYRLRLKIYICTTEEITSNKCGECRYAECYFKNCENCSEWKIDRNVEQKTDTSPLCFSLESQMCSNPFLSSNDERRYRLVNVSCSTPIPTTTPLIESTSVSSLHYNTTSVFTEPSVIAVQKPPAKNAGTTTYIILIVSSLVALVIGIGIGALGFKKIHMKKCNAVDSFNKICYEKKTAQQSDQCFVSCNATIK</sequence>
<evidence type="ECO:0000313" key="10">
    <source>
        <dbReference type="RefSeq" id="XP_065647689.1"/>
    </source>
</evidence>
<keyword evidence="6" id="KW-1133">Transmembrane helix</keyword>
<dbReference type="Gene3D" id="2.60.40.420">
    <property type="entry name" value="Cupredoxins - blue copper proteins"/>
    <property type="match status" value="1"/>
</dbReference>
<feature type="domain" description="Ephrin RBD" evidence="8">
    <location>
        <begin position="21"/>
        <end position="149"/>
    </location>
</feature>
<dbReference type="SUPFAM" id="SSF49503">
    <property type="entry name" value="Cupredoxins"/>
    <property type="match status" value="1"/>
</dbReference>
<organism evidence="9 10">
    <name type="scientific">Hydra vulgaris</name>
    <name type="common">Hydra</name>
    <name type="synonym">Hydra attenuata</name>
    <dbReference type="NCBI Taxonomy" id="6087"/>
    <lineage>
        <taxon>Eukaryota</taxon>
        <taxon>Metazoa</taxon>
        <taxon>Cnidaria</taxon>
        <taxon>Hydrozoa</taxon>
        <taxon>Hydroidolina</taxon>
        <taxon>Anthoathecata</taxon>
        <taxon>Aplanulata</taxon>
        <taxon>Hydridae</taxon>
        <taxon>Hydra</taxon>
    </lineage>
</organism>
<feature type="transmembrane region" description="Helical" evidence="6">
    <location>
        <begin position="288"/>
        <end position="310"/>
    </location>
</feature>